<dbReference type="STRING" id="1618345.UT18_C0004G0036"/>
<organism evidence="2 3">
    <name type="scientific">candidate division CPR2 bacterium GW2011_GWC2_39_10</name>
    <dbReference type="NCBI Taxonomy" id="1618345"/>
    <lineage>
        <taxon>Bacteria</taxon>
        <taxon>Bacteria division CPR2</taxon>
    </lineage>
</organism>
<sequence>MINQIDEKMKKAIRQVEAILVSKDYSDAMANSRLTTEEIEKVVSEYCGKIDVAPDSYFQNVKAIPIAGTDPQRWAVDYDLWIDGKSSDLTLSLELTTTDSAGNYTASIEDLHVQ</sequence>
<evidence type="ECO:0000313" key="2">
    <source>
        <dbReference type="EMBL" id="KKQ95084.1"/>
    </source>
</evidence>
<accession>A0A0G0PAE6</accession>
<proteinExistence type="predicted"/>
<dbReference type="InterPro" id="IPR056085">
    <property type="entry name" value="DUF7668"/>
</dbReference>
<dbReference type="AlphaFoldDB" id="A0A0G0PAE6"/>
<dbReference type="Pfam" id="PF24705">
    <property type="entry name" value="DUF7668"/>
    <property type="match status" value="1"/>
</dbReference>
<evidence type="ECO:0000313" key="3">
    <source>
        <dbReference type="Proteomes" id="UP000034207"/>
    </source>
</evidence>
<evidence type="ECO:0000259" key="1">
    <source>
        <dbReference type="Pfam" id="PF24705"/>
    </source>
</evidence>
<gene>
    <name evidence="2" type="ORF">UT18_C0004G0036</name>
</gene>
<name>A0A0G0PAE6_UNCC2</name>
<comment type="caution">
    <text evidence="2">The sequence shown here is derived from an EMBL/GenBank/DDBJ whole genome shotgun (WGS) entry which is preliminary data.</text>
</comment>
<protein>
    <recommendedName>
        <fullName evidence="1">DUF7668 domain-containing protein</fullName>
    </recommendedName>
</protein>
<dbReference type="EMBL" id="LBVV01000004">
    <property type="protein sequence ID" value="KKQ95084.1"/>
    <property type="molecule type" value="Genomic_DNA"/>
</dbReference>
<dbReference type="Proteomes" id="UP000034207">
    <property type="component" value="Unassembled WGS sequence"/>
</dbReference>
<feature type="domain" description="DUF7668" evidence="1">
    <location>
        <begin position="21"/>
        <end position="113"/>
    </location>
</feature>
<reference evidence="2 3" key="1">
    <citation type="journal article" date="2015" name="Nature">
        <title>rRNA introns, odd ribosomes, and small enigmatic genomes across a large radiation of phyla.</title>
        <authorList>
            <person name="Brown C.T."/>
            <person name="Hug L.A."/>
            <person name="Thomas B.C."/>
            <person name="Sharon I."/>
            <person name="Castelle C.J."/>
            <person name="Singh A."/>
            <person name="Wilkins M.J."/>
            <person name="Williams K.H."/>
            <person name="Banfield J.F."/>
        </authorList>
    </citation>
    <scope>NUCLEOTIDE SEQUENCE [LARGE SCALE GENOMIC DNA]</scope>
</reference>